<sequence>MDAADIARVARLERQIAFLYRHFGLDPRLAEQIDVPRDLPPEFADALRQHNLILAIKIYRQATGASLAEAKAAVERMA</sequence>
<reference evidence="1" key="2">
    <citation type="submission" date="2020-09" db="EMBL/GenBank/DDBJ databases">
        <authorList>
            <person name="Sun Q."/>
            <person name="Ohkuma M."/>
        </authorList>
    </citation>
    <scope>NUCLEOTIDE SEQUENCE</scope>
    <source>
        <strain evidence="1">JCM 19831</strain>
    </source>
</reference>
<accession>A0A917UA49</accession>
<dbReference type="Gene3D" id="3.30.1390.10">
    <property type="match status" value="1"/>
</dbReference>
<protein>
    <submittedName>
        <fullName evidence="1">Uncharacterized protein</fullName>
    </submittedName>
</protein>
<dbReference type="InterPro" id="IPR014719">
    <property type="entry name" value="Ribosomal_bL12_C/ClpS-like"/>
</dbReference>
<gene>
    <name evidence="1" type="ORF">GCM10007977_078670</name>
</gene>
<organism evidence="1 2">
    <name type="scientific">Dactylosporangium sucinum</name>
    <dbReference type="NCBI Taxonomy" id="1424081"/>
    <lineage>
        <taxon>Bacteria</taxon>
        <taxon>Bacillati</taxon>
        <taxon>Actinomycetota</taxon>
        <taxon>Actinomycetes</taxon>
        <taxon>Micromonosporales</taxon>
        <taxon>Micromonosporaceae</taxon>
        <taxon>Dactylosporangium</taxon>
    </lineage>
</organism>
<comment type="caution">
    <text evidence="1">The sequence shown here is derived from an EMBL/GenBank/DDBJ whole genome shotgun (WGS) entry which is preliminary data.</text>
</comment>
<dbReference type="Proteomes" id="UP000642070">
    <property type="component" value="Unassembled WGS sequence"/>
</dbReference>
<name>A0A917UA49_9ACTN</name>
<evidence type="ECO:0000313" key="2">
    <source>
        <dbReference type="Proteomes" id="UP000642070"/>
    </source>
</evidence>
<proteinExistence type="predicted"/>
<keyword evidence="2" id="KW-1185">Reference proteome</keyword>
<dbReference type="EMBL" id="BMPI01000051">
    <property type="protein sequence ID" value="GGM65403.1"/>
    <property type="molecule type" value="Genomic_DNA"/>
</dbReference>
<dbReference type="AlphaFoldDB" id="A0A917UA49"/>
<reference evidence="1" key="1">
    <citation type="journal article" date="2014" name="Int. J. Syst. Evol. Microbiol.">
        <title>Complete genome sequence of Corynebacterium casei LMG S-19264T (=DSM 44701T), isolated from a smear-ripened cheese.</title>
        <authorList>
            <consortium name="US DOE Joint Genome Institute (JGI-PGF)"/>
            <person name="Walter F."/>
            <person name="Albersmeier A."/>
            <person name="Kalinowski J."/>
            <person name="Ruckert C."/>
        </authorList>
    </citation>
    <scope>NUCLEOTIDE SEQUENCE</scope>
    <source>
        <strain evidence="1">JCM 19831</strain>
    </source>
</reference>
<dbReference type="RefSeq" id="WP_190255139.1">
    <property type="nucleotide sequence ID" value="NZ_BMPI01000051.1"/>
</dbReference>
<evidence type="ECO:0000313" key="1">
    <source>
        <dbReference type="EMBL" id="GGM65403.1"/>
    </source>
</evidence>